<evidence type="ECO:0000256" key="4">
    <source>
        <dbReference type="ARBA" id="ARBA00022692"/>
    </source>
</evidence>
<keyword evidence="11" id="KW-1185">Reference proteome</keyword>
<dbReference type="HOGENOM" id="CLU_134505_2_0_1"/>
<dbReference type="EMBL" id="HG793126">
    <property type="protein sequence ID" value="CDK25469.1"/>
    <property type="molecule type" value="Genomic_DNA"/>
</dbReference>
<evidence type="ECO:0000256" key="6">
    <source>
        <dbReference type="ARBA" id="ARBA00022989"/>
    </source>
</evidence>
<proteinExistence type="inferred from homology"/>
<organism evidence="10 11">
    <name type="scientific">Kuraishia capsulata CBS 1993</name>
    <dbReference type="NCBI Taxonomy" id="1382522"/>
    <lineage>
        <taxon>Eukaryota</taxon>
        <taxon>Fungi</taxon>
        <taxon>Dikarya</taxon>
        <taxon>Ascomycota</taxon>
        <taxon>Saccharomycotina</taxon>
        <taxon>Pichiomycetes</taxon>
        <taxon>Pichiales</taxon>
        <taxon>Pichiaceae</taxon>
        <taxon>Kuraishia</taxon>
    </lineage>
</organism>
<evidence type="ECO:0000256" key="7">
    <source>
        <dbReference type="ARBA" id="ARBA00023136"/>
    </source>
</evidence>
<keyword evidence="6 9" id="KW-1133">Transmembrane helix</keyword>
<dbReference type="GO" id="GO:0045047">
    <property type="term" value="P:protein targeting to ER"/>
    <property type="evidence" value="ECO:0007669"/>
    <property type="project" value="TreeGrafter"/>
</dbReference>
<dbReference type="Pfam" id="PF06645">
    <property type="entry name" value="SPC12"/>
    <property type="match status" value="1"/>
</dbReference>
<keyword evidence="5" id="KW-0256">Endoplasmic reticulum</keyword>
<name>W6MGY8_9ASCO</name>
<comment type="subcellular location">
    <subcellularLocation>
        <location evidence="1">Endoplasmic reticulum membrane</location>
        <topology evidence="1">Multi-pass membrane protein</topology>
    </subcellularLocation>
</comment>
<evidence type="ECO:0000313" key="11">
    <source>
        <dbReference type="Proteomes" id="UP000019384"/>
    </source>
</evidence>
<reference evidence="10" key="1">
    <citation type="submission" date="2013-12" db="EMBL/GenBank/DDBJ databases">
        <authorList>
            <person name="Genoscope - CEA"/>
        </authorList>
    </citation>
    <scope>NUCLEOTIDE SEQUENCE</scope>
    <source>
        <strain evidence="10">CBS 1993</strain>
    </source>
</reference>
<dbReference type="InterPro" id="IPR009542">
    <property type="entry name" value="Spc1/SPCS1"/>
</dbReference>
<comment type="function">
    <text evidence="8">Component of the signal peptidase complex (SPC) which catalyzes the cleavage of N-terminal signal sequences from nascent proteins as they are translocated into the lumen of the endoplasmic reticulum. Dispensable for SPC enzymatic activity.</text>
</comment>
<evidence type="ECO:0000256" key="3">
    <source>
        <dbReference type="ARBA" id="ARBA00017059"/>
    </source>
</evidence>
<dbReference type="RefSeq" id="XP_022457481.1">
    <property type="nucleotide sequence ID" value="XM_022603617.1"/>
</dbReference>
<sequence>MDQLVSKFEGNIDFKGQQLAESVSNTVLIVGSVASCLIGFVTQNVKLTCYAFAIFLILDLVIVVPPWKQYRANPVRFATSNRSIEVVN</sequence>
<evidence type="ECO:0000256" key="5">
    <source>
        <dbReference type="ARBA" id="ARBA00022824"/>
    </source>
</evidence>
<dbReference type="PANTHER" id="PTHR13202">
    <property type="entry name" value="MICROSOMAL SIGNAL PEPTIDASE 12 KDA SUBUNIT"/>
    <property type="match status" value="1"/>
</dbReference>
<dbReference type="GO" id="GO:0005787">
    <property type="term" value="C:signal peptidase complex"/>
    <property type="evidence" value="ECO:0007669"/>
    <property type="project" value="InterPro"/>
</dbReference>
<evidence type="ECO:0000313" key="10">
    <source>
        <dbReference type="EMBL" id="CDK25469.1"/>
    </source>
</evidence>
<protein>
    <recommendedName>
        <fullName evidence="3">Signal peptidase complex subunit 1</fullName>
    </recommendedName>
</protein>
<evidence type="ECO:0000256" key="9">
    <source>
        <dbReference type="SAM" id="Phobius"/>
    </source>
</evidence>
<feature type="transmembrane region" description="Helical" evidence="9">
    <location>
        <begin position="49"/>
        <end position="67"/>
    </location>
</feature>
<reference evidence="10" key="2">
    <citation type="submission" date="2014-02" db="EMBL/GenBank/DDBJ databases">
        <title>Complete DNA sequence of /Kuraishia capsulata/ illustrates novel genomic features among budding yeasts (/Saccharomycotina/).</title>
        <authorList>
            <person name="Morales L."/>
            <person name="Noel B."/>
            <person name="Porcel B."/>
            <person name="Marcet-Houben M."/>
            <person name="Hullo M-F."/>
            <person name="Sacerdot C."/>
            <person name="Tekaia F."/>
            <person name="Leh-Louis V."/>
            <person name="Despons L."/>
            <person name="Khanna V."/>
            <person name="Aury J-M."/>
            <person name="Barbe V."/>
            <person name="Couloux A."/>
            <person name="Labadie K."/>
            <person name="Pelletier E."/>
            <person name="Souciet J-L."/>
            <person name="Boekhout T."/>
            <person name="Gabaldon T."/>
            <person name="Wincker P."/>
            <person name="Dujon B."/>
        </authorList>
    </citation>
    <scope>NUCLEOTIDE SEQUENCE</scope>
    <source>
        <strain evidence="10">CBS 1993</strain>
    </source>
</reference>
<accession>W6MGY8</accession>
<dbReference type="GeneID" id="34518869"/>
<dbReference type="AlphaFoldDB" id="W6MGY8"/>
<keyword evidence="7 9" id="KW-0472">Membrane</keyword>
<dbReference type="OrthoDB" id="263893at2759"/>
<evidence type="ECO:0000256" key="1">
    <source>
        <dbReference type="ARBA" id="ARBA00004477"/>
    </source>
</evidence>
<feature type="transmembrane region" description="Helical" evidence="9">
    <location>
        <begin position="23"/>
        <end position="42"/>
    </location>
</feature>
<gene>
    <name evidence="10" type="ORF">KUCA_T00001439001</name>
</gene>
<comment type="similarity">
    <text evidence="2">Belongs to the SPCS1 family.</text>
</comment>
<dbReference type="PANTHER" id="PTHR13202:SF0">
    <property type="entry name" value="SIGNAL PEPTIDASE COMPLEX SUBUNIT 1"/>
    <property type="match status" value="1"/>
</dbReference>
<dbReference type="STRING" id="1382522.W6MGY8"/>
<evidence type="ECO:0000256" key="8">
    <source>
        <dbReference type="ARBA" id="ARBA00045204"/>
    </source>
</evidence>
<dbReference type="GO" id="GO:0006465">
    <property type="term" value="P:signal peptide processing"/>
    <property type="evidence" value="ECO:0007669"/>
    <property type="project" value="InterPro"/>
</dbReference>
<evidence type="ECO:0000256" key="2">
    <source>
        <dbReference type="ARBA" id="ARBA00005245"/>
    </source>
</evidence>
<keyword evidence="4 9" id="KW-0812">Transmembrane</keyword>
<dbReference type="Proteomes" id="UP000019384">
    <property type="component" value="Unassembled WGS sequence"/>
</dbReference>